<evidence type="ECO:0000256" key="1">
    <source>
        <dbReference type="SAM" id="Phobius"/>
    </source>
</evidence>
<protein>
    <submittedName>
        <fullName evidence="2">Uncharacterized protein</fullName>
    </submittedName>
</protein>
<dbReference type="Proteomes" id="UP000188613">
    <property type="component" value="Unassembled WGS sequence"/>
</dbReference>
<evidence type="ECO:0000313" key="2">
    <source>
        <dbReference type="EMBL" id="OMP66443.1"/>
    </source>
</evidence>
<accession>A0A1V2A629</accession>
<organism evidence="2 3">
    <name type="scientific">Domibacillus epiphyticus</name>
    <dbReference type="NCBI Taxonomy" id="1714355"/>
    <lineage>
        <taxon>Bacteria</taxon>
        <taxon>Bacillati</taxon>
        <taxon>Bacillota</taxon>
        <taxon>Bacilli</taxon>
        <taxon>Bacillales</taxon>
        <taxon>Bacillaceae</taxon>
        <taxon>Domibacillus</taxon>
    </lineage>
</organism>
<keyword evidence="1" id="KW-0472">Membrane</keyword>
<reference evidence="2 3" key="1">
    <citation type="submission" date="2016-12" db="EMBL/GenBank/DDBJ databases">
        <title>Domibacillus sp. SAB 38T whole genome sequencing.</title>
        <authorList>
            <person name="Verma A."/>
            <person name="Ojha A.K."/>
            <person name="Krishnamurthi S."/>
        </authorList>
    </citation>
    <scope>NUCLEOTIDE SEQUENCE [LARGE SCALE GENOMIC DNA]</scope>
    <source>
        <strain evidence="2 3">SAB 38</strain>
    </source>
</reference>
<comment type="caution">
    <text evidence="2">The sequence shown here is derived from an EMBL/GenBank/DDBJ whole genome shotgun (WGS) entry which is preliminary data.</text>
</comment>
<dbReference type="AlphaFoldDB" id="A0A1V2A629"/>
<sequence>MDFFLSGVGLWIVIGSVLLLLILGLRKKSWQAIILSGAVLLLPTLSLAVGASDWWHRLPIILPLAIFVLAYFMKKRTERII</sequence>
<feature type="transmembrane region" description="Helical" evidence="1">
    <location>
        <begin position="55"/>
        <end position="73"/>
    </location>
</feature>
<dbReference type="EMBL" id="MSFI01000020">
    <property type="protein sequence ID" value="OMP66443.1"/>
    <property type="molecule type" value="Genomic_DNA"/>
</dbReference>
<keyword evidence="1" id="KW-0812">Transmembrane</keyword>
<gene>
    <name evidence="2" type="ORF">BTO28_12125</name>
</gene>
<evidence type="ECO:0000313" key="3">
    <source>
        <dbReference type="Proteomes" id="UP000188613"/>
    </source>
</evidence>
<dbReference type="STRING" id="1714355.BTO28_12125"/>
<keyword evidence="1" id="KW-1133">Transmembrane helix</keyword>
<feature type="transmembrane region" description="Helical" evidence="1">
    <location>
        <begin position="32"/>
        <end position="49"/>
    </location>
</feature>
<name>A0A1V2A629_9BACI</name>
<keyword evidence="3" id="KW-1185">Reference proteome</keyword>
<proteinExistence type="predicted"/>
<feature type="transmembrane region" description="Helical" evidence="1">
    <location>
        <begin position="6"/>
        <end position="25"/>
    </location>
</feature>